<dbReference type="InterPro" id="IPR038765">
    <property type="entry name" value="Papain-like_cys_pep_sf"/>
</dbReference>
<protein>
    <submittedName>
        <fullName evidence="6">Peptidase</fullName>
    </submittedName>
</protein>
<evidence type="ECO:0000256" key="2">
    <source>
        <dbReference type="ARBA" id="ARBA00022670"/>
    </source>
</evidence>
<dbReference type="InterPro" id="IPR011929">
    <property type="entry name" value="Phage_pept_NlpC/P60"/>
</dbReference>
<dbReference type="NCBIfam" id="TIGR02219">
    <property type="entry name" value="phage_NlpC_fam"/>
    <property type="match status" value="1"/>
</dbReference>
<dbReference type="RefSeq" id="WP_078528002.1">
    <property type="nucleotide sequence ID" value="NZ_MPZS01000001.1"/>
</dbReference>
<organism evidence="6 7">
    <name type="scientific">Thioclava marina</name>
    <dbReference type="NCBI Taxonomy" id="1915077"/>
    <lineage>
        <taxon>Bacteria</taxon>
        <taxon>Pseudomonadati</taxon>
        <taxon>Pseudomonadota</taxon>
        <taxon>Alphaproteobacteria</taxon>
        <taxon>Rhodobacterales</taxon>
        <taxon>Paracoccaceae</taxon>
        <taxon>Thioclava</taxon>
    </lineage>
</organism>
<keyword evidence="3" id="KW-0378">Hydrolase</keyword>
<evidence type="ECO:0000313" key="6">
    <source>
        <dbReference type="EMBL" id="OOY12607.1"/>
    </source>
</evidence>
<evidence type="ECO:0000313" key="7">
    <source>
        <dbReference type="Proteomes" id="UP000242224"/>
    </source>
</evidence>
<evidence type="ECO:0000256" key="3">
    <source>
        <dbReference type="ARBA" id="ARBA00022801"/>
    </source>
</evidence>
<dbReference type="Gene3D" id="3.90.1720.10">
    <property type="entry name" value="endopeptidase domain like (from Nostoc punctiforme)"/>
    <property type="match status" value="1"/>
</dbReference>
<evidence type="ECO:0000256" key="4">
    <source>
        <dbReference type="ARBA" id="ARBA00022807"/>
    </source>
</evidence>
<proteinExistence type="inferred from homology"/>
<comment type="caution">
    <text evidence="6">The sequence shown here is derived from an EMBL/GenBank/DDBJ whole genome shotgun (WGS) entry which is preliminary data.</text>
</comment>
<comment type="similarity">
    <text evidence="1">Belongs to the peptidase C40 family.</text>
</comment>
<keyword evidence="4" id="KW-0788">Thiol protease</keyword>
<evidence type="ECO:0000259" key="5">
    <source>
        <dbReference type="PROSITE" id="PS51935"/>
    </source>
</evidence>
<evidence type="ECO:0000256" key="1">
    <source>
        <dbReference type="ARBA" id="ARBA00007074"/>
    </source>
</evidence>
<sequence>MSDWQAPRERVVEIARSWIGTPYLHQGSLRGVGSDCLGLLRGIWREHCGHEPDGVPAYTPDWSEPSRDEQLWRGLRAQMREVRGVPVPGEVLLFRMRSGSVAKHVGIAASVGQKPSFVHAYRGHGVVESPLSTPWRRRIVARFQFHEGAR</sequence>
<accession>A0ABX3MMF1</accession>
<dbReference type="EMBL" id="MPZS01000001">
    <property type="protein sequence ID" value="OOY12607.1"/>
    <property type="molecule type" value="Genomic_DNA"/>
</dbReference>
<keyword evidence="2" id="KW-0645">Protease</keyword>
<dbReference type="InterPro" id="IPR000064">
    <property type="entry name" value="NLP_P60_dom"/>
</dbReference>
<name>A0ABX3MMF1_9RHOB</name>
<gene>
    <name evidence="6" type="ORF">BMG00_01790</name>
</gene>
<reference evidence="6 7" key="1">
    <citation type="submission" date="2016-11" db="EMBL/GenBank/DDBJ databases">
        <title>A multilocus sequence analysis scheme for characterization of bacteria in the genus Thioclava.</title>
        <authorList>
            <person name="Liu Y."/>
            <person name="Shao Z."/>
        </authorList>
    </citation>
    <scope>NUCLEOTIDE SEQUENCE [LARGE SCALE GENOMIC DNA]</scope>
    <source>
        <strain evidence="6 7">11.10-0-13</strain>
    </source>
</reference>
<dbReference type="PROSITE" id="PS51935">
    <property type="entry name" value="NLPC_P60"/>
    <property type="match status" value="1"/>
</dbReference>
<dbReference type="SUPFAM" id="SSF54001">
    <property type="entry name" value="Cysteine proteinases"/>
    <property type="match status" value="1"/>
</dbReference>
<dbReference type="Proteomes" id="UP000242224">
    <property type="component" value="Unassembled WGS sequence"/>
</dbReference>
<feature type="domain" description="NlpC/P60" evidence="5">
    <location>
        <begin position="5"/>
        <end position="146"/>
    </location>
</feature>
<keyword evidence="7" id="KW-1185">Reference proteome</keyword>